<sequence>MKRNLSTLTQFDPERYIAIKPIELLHRIGVITTPAIPNLADISSTWAVIRYIWAFEVSTATSIEPLRLSSEARNIDFHQKGLLSDEIGVGMAAYVMANYMNAPNAIDVEIALRTPAWMAIQHYATSPDYLFYDDINGDVFIVECKGNQTSRNSTYEQLRRGTEQVPSIKFSSGRQATSIIIGTCMLPNNTEVYIIDPPGEKGDGSGFLEPGGKTKKIGSTTWEVIDDEKFVRDINSFDRAKKLSYAGAEAEVIKQLNMELPKNVSRFVNYDPLIEIEENELGDFQGVRYSLPTADGVGVEVFKGLLREVANSFIEKEDYKVNEHLVDFRRKLQIEKSHKQNLNLESNTFSMEKDNSTVINSIGTDGTILQVKVVQQKTRG</sequence>
<gene>
    <name evidence="1" type="ORF">E4K67_14925</name>
</gene>
<evidence type="ECO:0000313" key="2">
    <source>
        <dbReference type="Proteomes" id="UP000298460"/>
    </source>
</evidence>
<protein>
    <submittedName>
        <fullName evidence="1">Uncharacterized protein</fullName>
    </submittedName>
</protein>
<proteinExistence type="predicted"/>
<keyword evidence="2" id="KW-1185">Reference proteome</keyword>
<comment type="caution">
    <text evidence="1">The sequence shown here is derived from an EMBL/GenBank/DDBJ whole genome shotgun (WGS) entry which is preliminary data.</text>
</comment>
<organism evidence="1 2">
    <name type="scientific">Desulfosporosinus fructosivorans</name>
    <dbReference type="NCBI Taxonomy" id="2018669"/>
    <lineage>
        <taxon>Bacteria</taxon>
        <taxon>Bacillati</taxon>
        <taxon>Bacillota</taxon>
        <taxon>Clostridia</taxon>
        <taxon>Eubacteriales</taxon>
        <taxon>Desulfitobacteriaceae</taxon>
        <taxon>Desulfosporosinus</taxon>
    </lineage>
</organism>
<evidence type="ECO:0000313" key="1">
    <source>
        <dbReference type="EMBL" id="TGE37170.1"/>
    </source>
</evidence>
<accession>A0A4Z0R316</accession>
<reference evidence="1 2" key="1">
    <citation type="submission" date="2019-03" db="EMBL/GenBank/DDBJ databases">
        <title>Draft Genome Sequence of Desulfosporosinus fructosivorans Strain 63.6F, Isolated from Marine Sediment in the Baltic Sea.</title>
        <authorList>
            <person name="Hausmann B."/>
            <person name="Vandieken V."/>
            <person name="Pjevac P."/>
            <person name="Schreck K."/>
            <person name="Herbold C.W."/>
            <person name="Loy A."/>
        </authorList>
    </citation>
    <scope>NUCLEOTIDE SEQUENCE [LARGE SCALE GENOMIC DNA]</scope>
    <source>
        <strain evidence="1 2">63.6F</strain>
    </source>
</reference>
<dbReference type="OrthoDB" id="3335096at2"/>
<name>A0A4Z0R316_9FIRM</name>
<dbReference type="Proteomes" id="UP000298460">
    <property type="component" value="Unassembled WGS sequence"/>
</dbReference>
<dbReference type="RefSeq" id="WP_135548086.1">
    <property type="nucleotide sequence ID" value="NZ_SPQQ01000005.1"/>
</dbReference>
<dbReference type="AlphaFoldDB" id="A0A4Z0R316"/>
<dbReference type="EMBL" id="SPQQ01000005">
    <property type="protein sequence ID" value="TGE37170.1"/>
    <property type="molecule type" value="Genomic_DNA"/>
</dbReference>